<protein>
    <submittedName>
        <fullName evidence="10">High-affinity branched-chain amino acid transport system permease protein LivH</fullName>
    </submittedName>
</protein>
<gene>
    <name evidence="10" type="primary">livH_4</name>
    <name evidence="10" type="ORF">LMG28138_00554</name>
</gene>
<evidence type="ECO:0000256" key="7">
    <source>
        <dbReference type="ARBA" id="ARBA00023136"/>
    </source>
</evidence>
<feature type="transmembrane region" description="Helical" evidence="9">
    <location>
        <begin position="228"/>
        <end position="251"/>
    </location>
</feature>
<dbReference type="PANTHER" id="PTHR11795">
    <property type="entry name" value="BRANCHED-CHAIN AMINO ACID TRANSPORT SYSTEM PERMEASE PROTEIN LIVH"/>
    <property type="match status" value="1"/>
</dbReference>
<dbReference type="InterPro" id="IPR052157">
    <property type="entry name" value="BCAA_transport_permease"/>
</dbReference>
<keyword evidence="2" id="KW-0813">Transport</keyword>
<dbReference type="CDD" id="cd06582">
    <property type="entry name" value="TM_PBP1_LivH_like"/>
    <property type="match status" value="1"/>
</dbReference>
<feature type="transmembrane region" description="Helical" evidence="9">
    <location>
        <begin position="142"/>
        <end position="161"/>
    </location>
</feature>
<feature type="transmembrane region" description="Helical" evidence="9">
    <location>
        <begin position="61"/>
        <end position="83"/>
    </location>
</feature>
<keyword evidence="3" id="KW-1003">Cell membrane</keyword>
<evidence type="ECO:0000313" key="10">
    <source>
        <dbReference type="EMBL" id="CAB3778685.1"/>
    </source>
</evidence>
<sequence>MTARLLVNVALNGLTLAALYFIVASGFSIVFGLLRTVNMAHGALYLLGAYIGYDVAAAHGWWWGVLAAAVAVGLLGAAMQKWLLDRMQGQDLRQALVTIGLSIVLGDLLLARYGGLTYQFEPPDALYGSVPLPAGLGGYPTFRLFLIGVALAIGLALWLLMYRTRLGMAIRAGVDDRAMLSAMGFNVPRLFILVFALGAAMAGLAGVIGGSALSVAPGEDARYLMSSLVVVIVGGMGSLGGAALGALLVAFAEQIGLVLFPHYAILLTFVIMIAVLAVRPRGLLGRA</sequence>
<accession>A0A6S7B1T1</accession>
<dbReference type="Proteomes" id="UP000494115">
    <property type="component" value="Unassembled WGS sequence"/>
</dbReference>
<dbReference type="GO" id="GO:0005886">
    <property type="term" value="C:plasma membrane"/>
    <property type="evidence" value="ECO:0007669"/>
    <property type="project" value="UniProtKB-SubCell"/>
</dbReference>
<dbReference type="PANTHER" id="PTHR11795:SF442">
    <property type="entry name" value="ABC TRANSPORTER ATP-BINDING PROTEIN"/>
    <property type="match status" value="1"/>
</dbReference>
<dbReference type="GO" id="GO:0022857">
    <property type="term" value="F:transmembrane transporter activity"/>
    <property type="evidence" value="ECO:0007669"/>
    <property type="project" value="InterPro"/>
</dbReference>
<keyword evidence="7 9" id="KW-0472">Membrane</keyword>
<evidence type="ECO:0000256" key="6">
    <source>
        <dbReference type="ARBA" id="ARBA00022989"/>
    </source>
</evidence>
<dbReference type="EMBL" id="CADIKM010000002">
    <property type="protein sequence ID" value="CAB3778685.1"/>
    <property type="molecule type" value="Genomic_DNA"/>
</dbReference>
<evidence type="ECO:0000256" key="4">
    <source>
        <dbReference type="ARBA" id="ARBA00022692"/>
    </source>
</evidence>
<evidence type="ECO:0000256" key="3">
    <source>
        <dbReference type="ARBA" id="ARBA00022475"/>
    </source>
</evidence>
<name>A0A6S7B1T1_9BURK</name>
<dbReference type="Pfam" id="PF02653">
    <property type="entry name" value="BPD_transp_2"/>
    <property type="match status" value="1"/>
</dbReference>
<dbReference type="InterPro" id="IPR001851">
    <property type="entry name" value="ABC_transp_permease"/>
</dbReference>
<feature type="transmembrane region" description="Helical" evidence="9">
    <location>
        <begin position="6"/>
        <end position="30"/>
    </location>
</feature>
<comment type="subcellular location">
    <subcellularLocation>
        <location evidence="1">Cell membrane</location>
        <topology evidence="1">Multi-pass membrane protein</topology>
    </subcellularLocation>
</comment>
<keyword evidence="4 9" id="KW-0812">Transmembrane</keyword>
<feature type="transmembrane region" description="Helical" evidence="9">
    <location>
        <begin position="190"/>
        <end position="216"/>
    </location>
</feature>
<keyword evidence="11" id="KW-1185">Reference proteome</keyword>
<organism evidence="10 11">
    <name type="scientific">Pararobbsia alpina</name>
    <dbReference type="NCBI Taxonomy" id="621374"/>
    <lineage>
        <taxon>Bacteria</taxon>
        <taxon>Pseudomonadati</taxon>
        <taxon>Pseudomonadota</taxon>
        <taxon>Betaproteobacteria</taxon>
        <taxon>Burkholderiales</taxon>
        <taxon>Burkholderiaceae</taxon>
        <taxon>Pararobbsia</taxon>
    </lineage>
</organism>
<keyword evidence="6 9" id="KW-1133">Transmembrane helix</keyword>
<evidence type="ECO:0000256" key="2">
    <source>
        <dbReference type="ARBA" id="ARBA00022448"/>
    </source>
</evidence>
<comment type="similarity">
    <text evidence="8">Belongs to the binding-protein-dependent transport system permease family. LivHM subfamily.</text>
</comment>
<dbReference type="RefSeq" id="WP_175103012.1">
    <property type="nucleotide sequence ID" value="NZ_CADIKM010000002.1"/>
</dbReference>
<dbReference type="AlphaFoldDB" id="A0A6S7B1T1"/>
<keyword evidence="5" id="KW-0029">Amino-acid transport</keyword>
<dbReference type="GO" id="GO:0006865">
    <property type="term" value="P:amino acid transport"/>
    <property type="evidence" value="ECO:0007669"/>
    <property type="project" value="UniProtKB-KW"/>
</dbReference>
<feature type="transmembrane region" description="Helical" evidence="9">
    <location>
        <begin position="95"/>
        <end position="114"/>
    </location>
</feature>
<evidence type="ECO:0000256" key="5">
    <source>
        <dbReference type="ARBA" id="ARBA00022970"/>
    </source>
</evidence>
<evidence type="ECO:0000256" key="8">
    <source>
        <dbReference type="ARBA" id="ARBA00037998"/>
    </source>
</evidence>
<evidence type="ECO:0000256" key="1">
    <source>
        <dbReference type="ARBA" id="ARBA00004651"/>
    </source>
</evidence>
<reference evidence="10 11" key="1">
    <citation type="submission" date="2020-04" db="EMBL/GenBank/DDBJ databases">
        <authorList>
            <person name="De Canck E."/>
        </authorList>
    </citation>
    <scope>NUCLEOTIDE SEQUENCE [LARGE SCALE GENOMIC DNA]</scope>
    <source>
        <strain evidence="10 11">LMG 28138</strain>
    </source>
</reference>
<evidence type="ECO:0000256" key="9">
    <source>
        <dbReference type="SAM" id="Phobius"/>
    </source>
</evidence>
<proteinExistence type="inferred from homology"/>
<evidence type="ECO:0000313" key="11">
    <source>
        <dbReference type="Proteomes" id="UP000494115"/>
    </source>
</evidence>
<feature type="transmembrane region" description="Helical" evidence="9">
    <location>
        <begin position="258"/>
        <end position="278"/>
    </location>
</feature>